<organism evidence="1 2">
    <name type="scientific">Streptomyces misionensis</name>
    <dbReference type="NCBI Taxonomy" id="67331"/>
    <lineage>
        <taxon>Bacteria</taxon>
        <taxon>Bacillati</taxon>
        <taxon>Actinomycetota</taxon>
        <taxon>Actinomycetes</taxon>
        <taxon>Kitasatosporales</taxon>
        <taxon>Streptomycetaceae</taxon>
        <taxon>Streptomyces</taxon>
    </lineage>
</organism>
<reference evidence="1 2" key="1">
    <citation type="submission" date="2016-10" db="EMBL/GenBank/DDBJ databases">
        <authorList>
            <person name="de Groot N.N."/>
        </authorList>
    </citation>
    <scope>NUCLEOTIDE SEQUENCE [LARGE SCALE GENOMIC DNA]</scope>
    <source>
        <strain evidence="1 2">DSM 40306</strain>
    </source>
</reference>
<evidence type="ECO:0000313" key="2">
    <source>
        <dbReference type="Proteomes" id="UP000182375"/>
    </source>
</evidence>
<dbReference type="Proteomes" id="UP000182375">
    <property type="component" value="Unassembled WGS sequence"/>
</dbReference>
<name>A0A1H4P3V1_9ACTN</name>
<proteinExistence type="predicted"/>
<evidence type="ECO:0000313" key="1">
    <source>
        <dbReference type="EMBL" id="SEC02131.1"/>
    </source>
</evidence>
<dbReference type="GeneID" id="95510229"/>
<protein>
    <submittedName>
        <fullName evidence="1">Uncharacterized protein</fullName>
    </submittedName>
</protein>
<dbReference type="RefSeq" id="WP_074990882.1">
    <property type="nucleotide sequence ID" value="NZ_FNTD01000004.1"/>
</dbReference>
<sequence>MSARRHLVATLTEGQPGKTSSLQDIAHAEQLVNAVIAERDAEIMRWLGKKAREYRATGSRQHALQADTIELMASKISRGAVRPDNTRLPAGGTPTFFEPGRTYTTDRWTFRCETTGPSPTTNERRALGWMHKPGYGWYPTALDPDDWEHGGWTESSEGGEVR</sequence>
<dbReference type="STRING" id="67331.SAMN04490357_0982"/>
<gene>
    <name evidence="1" type="ORF">SAMN04490357_0982</name>
</gene>
<dbReference type="EMBL" id="FNTD01000004">
    <property type="protein sequence ID" value="SEC02131.1"/>
    <property type="molecule type" value="Genomic_DNA"/>
</dbReference>
<accession>A0A1H4P3V1</accession>
<dbReference type="AlphaFoldDB" id="A0A1H4P3V1"/>